<dbReference type="EnsemblPlants" id="OB05G15300.1">
    <property type="protein sequence ID" value="OB05G15300.1"/>
    <property type="gene ID" value="OB05G15300"/>
</dbReference>
<proteinExistence type="predicted"/>
<protein>
    <submittedName>
        <fullName evidence="1">Uncharacterized protein</fullName>
    </submittedName>
</protein>
<dbReference type="AlphaFoldDB" id="J3M4K6"/>
<reference evidence="1" key="2">
    <citation type="submission" date="2013-04" db="UniProtKB">
        <authorList>
            <consortium name="EnsemblPlants"/>
        </authorList>
    </citation>
    <scope>IDENTIFICATION</scope>
</reference>
<name>J3M4K6_ORYBR</name>
<sequence>MATTAAASASSVAMQETKAMPSNSIVHWECVTGEVLVIMLLVIFRACPVVQSHSVLVGRSSSGFTLLRARWEPPLAVRHAPYLQLAALASAAPRVALPQPQAWDPQPPPPPPALKWLPRLALPLSTSLLLATQLARLHRNHRFTVMFVFLIVGLR</sequence>
<dbReference type="Proteomes" id="UP000006038">
    <property type="component" value="Chromosome 5"/>
</dbReference>
<dbReference type="Gramene" id="OB05G15300.1">
    <property type="protein sequence ID" value="OB05G15300.1"/>
    <property type="gene ID" value="OB05G15300"/>
</dbReference>
<keyword evidence="2" id="KW-1185">Reference proteome</keyword>
<evidence type="ECO:0000313" key="2">
    <source>
        <dbReference type="Proteomes" id="UP000006038"/>
    </source>
</evidence>
<reference evidence="1" key="1">
    <citation type="journal article" date="2013" name="Nat. Commun.">
        <title>Whole-genome sequencing of Oryza brachyantha reveals mechanisms underlying Oryza genome evolution.</title>
        <authorList>
            <person name="Chen J."/>
            <person name="Huang Q."/>
            <person name="Gao D."/>
            <person name="Wang J."/>
            <person name="Lang Y."/>
            <person name="Liu T."/>
            <person name="Li B."/>
            <person name="Bai Z."/>
            <person name="Luis Goicoechea J."/>
            <person name="Liang C."/>
            <person name="Chen C."/>
            <person name="Zhang W."/>
            <person name="Sun S."/>
            <person name="Liao Y."/>
            <person name="Zhang X."/>
            <person name="Yang L."/>
            <person name="Song C."/>
            <person name="Wang M."/>
            <person name="Shi J."/>
            <person name="Liu G."/>
            <person name="Liu J."/>
            <person name="Zhou H."/>
            <person name="Zhou W."/>
            <person name="Yu Q."/>
            <person name="An N."/>
            <person name="Chen Y."/>
            <person name="Cai Q."/>
            <person name="Wang B."/>
            <person name="Liu B."/>
            <person name="Min J."/>
            <person name="Huang Y."/>
            <person name="Wu H."/>
            <person name="Li Z."/>
            <person name="Zhang Y."/>
            <person name="Yin Y."/>
            <person name="Song W."/>
            <person name="Jiang J."/>
            <person name="Jackson S.A."/>
            <person name="Wing R.A."/>
            <person name="Wang J."/>
            <person name="Chen M."/>
        </authorList>
    </citation>
    <scope>NUCLEOTIDE SEQUENCE [LARGE SCALE GENOMIC DNA]</scope>
    <source>
        <strain evidence="1">cv. IRGC 101232</strain>
    </source>
</reference>
<accession>J3M4K6</accession>
<evidence type="ECO:0000313" key="1">
    <source>
        <dbReference type="EnsemblPlants" id="OB05G15300.1"/>
    </source>
</evidence>
<dbReference type="HOGENOM" id="CLU_1698225_0_0_1"/>
<organism evidence="1">
    <name type="scientific">Oryza brachyantha</name>
    <name type="common">malo sina</name>
    <dbReference type="NCBI Taxonomy" id="4533"/>
    <lineage>
        <taxon>Eukaryota</taxon>
        <taxon>Viridiplantae</taxon>
        <taxon>Streptophyta</taxon>
        <taxon>Embryophyta</taxon>
        <taxon>Tracheophyta</taxon>
        <taxon>Spermatophyta</taxon>
        <taxon>Magnoliopsida</taxon>
        <taxon>Liliopsida</taxon>
        <taxon>Poales</taxon>
        <taxon>Poaceae</taxon>
        <taxon>BOP clade</taxon>
        <taxon>Oryzoideae</taxon>
        <taxon>Oryzeae</taxon>
        <taxon>Oryzinae</taxon>
        <taxon>Oryza</taxon>
    </lineage>
</organism>